<evidence type="ECO:0000313" key="3">
    <source>
        <dbReference type="Proteomes" id="UP000234681"/>
    </source>
</evidence>
<evidence type="ECO:0000256" key="1">
    <source>
        <dbReference type="SAM" id="MobiDB-lite"/>
    </source>
</evidence>
<proteinExistence type="predicted"/>
<reference evidence="2 3" key="1">
    <citation type="submission" date="2005-09" db="EMBL/GenBank/DDBJ databases">
        <authorList>
            <person name="Mural R.J."/>
            <person name="Li P.W."/>
            <person name="Adams M.D."/>
            <person name="Amanatides P.G."/>
            <person name="Baden-Tillson H."/>
            <person name="Barnstead M."/>
            <person name="Chin S.H."/>
            <person name="Dew I."/>
            <person name="Evans C.A."/>
            <person name="Ferriera S."/>
            <person name="Flanigan M."/>
            <person name="Fosler C."/>
            <person name="Glodek A."/>
            <person name="Gu Z."/>
            <person name="Holt R.A."/>
            <person name="Jennings D."/>
            <person name="Kraft C.L."/>
            <person name="Lu F."/>
            <person name="Nguyen T."/>
            <person name="Nusskern D.R."/>
            <person name="Pfannkoch C.M."/>
            <person name="Sitter C."/>
            <person name="Sutton G.G."/>
            <person name="Venter J.C."/>
            <person name="Wang Z."/>
            <person name="Woodage T."/>
            <person name="Zheng X.H."/>
            <person name="Zhong F."/>
        </authorList>
    </citation>
    <scope>NUCLEOTIDE SEQUENCE [LARGE SCALE GENOMIC DNA]</scope>
    <source>
        <strain>BN</strain>
        <strain evidence="3">Sprague-Dawley</strain>
    </source>
</reference>
<dbReference type="Proteomes" id="UP000234681">
    <property type="component" value="Chromosome 16"/>
</dbReference>
<evidence type="ECO:0000313" key="2">
    <source>
        <dbReference type="EMBL" id="EDM08796.1"/>
    </source>
</evidence>
<organism evidence="2 3">
    <name type="scientific">Rattus norvegicus</name>
    <name type="common">Rat</name>
    <dbReference type="NCBI Taxonomy" id="10116"/>
    <lineage>
        <taxon>Eukaryota</taxon>
        <taxon>Metazoa</taxon>
        <taxon>Chordata</taxon>
        <taxon>Craniata</taxon>
        <taxon>Vertebrata</taxon>
        <taxon>Euteleostomi</taxon>
        <taxon>Mammalia</taxon>
        <taxon>Eutheria</taxon>
        <taxon>Euarchontoglires</taxon>
        <taxon>Glires</taxon>
        <taxon>Rodentia</taxon>
        <taxon>Myomorpha</taxon>
        <taxon>Muroidea</taxon>
        <taxon>Muridae</taxon>
        <taxon>Murinae</taxon>
        <taxon>Rattus</taxon>
    </lineage>
</organism>
<dbReference type="EMBL" id="CH473970">
    <property type="protein sequence ID" value="EDM08796.1"/>
    <property type="molecule type" value="Genomic_DNA"/>
</dbReference>
<feature type="region of interest" description="Disordered" evidence="1">
    <location>
        <begin position="1"/>
        <end position="22"/>
    </location>
</feature>
<gene>
    <name evidence="2" type="ORF">rCG_42951</name>
</gene>
<accession>A6IWS6</accession>
<sequence length="87" mass="9791">MFRGTQDHMEPSSEPERGRSSTALLCGGMVDAKENTVMGITKWIDLHRRLLFWDDGQSNLPHPTLPDCFLKSCGLFRPVSLDQKASE</sequence>
<name>A6IWS6_RAT</name>
<feature type="compositionally biased region" description="Basic and acidic residues" evidence="1">
    <location>
        <begin position="1"/>
        <end position="19"/>
    </location>
</feature>
<protein>
    <submittedName>
        <fullName evidence="2">RCG42951</fullName>
    </submittedName>
</protein>
<dbReference type="AlphaFoldDB" id="A6IWS6"/>